<dbReference type="PANTHER" id="PTHR16255:SF1">
    <property type="entry name" value="REQUIRED FOR MEIOTIC NUCLEAR DIVISION PROTEIN 1 HOMOLOG"/>
    <property type="match status" value="1"/>
</dbReference>
<dbReference type="InterPro" id="IPR051624">
    <property type="entry name" value="RMD1/Sad1-interacting"/>
</dbReference>
<feature type="region of interest" description="Disordered" evidence="1">
    <location>
        <begin position="1"/>
        <end position="25"/>
    </location>
</feature>
<proteinExistence type="predicted"/>
<evidence type="ECO:0000259" key="2">
    <source>
        <dbReference type="Pfam" id="PF02582"/>
    </source>
</evidence>
<evidence type="ECO:0000256" key="1">
    <source>
        <dbReference type="SAM" id="MobiDB-lite"/>
    </source>
</evidence>
<evidence type="ECO:0000313" key="4">
    <source>
        <dbReference type="Proteomes" id="UP001501353"/>
    </source>
</evidence>
<dbReference type="PANTHER" id="PTHR16255">
    <property type="entry name" value="REQUIRED FOR MEIOTIC NUCLEAR DIVISION PROTEIN 1 HOMOLOG"/>
    <property type="match status" value="1"/>
</dbReference>
<dbReference type="EMBL" id="BAAAZE010000008">
    <property type="protein sequence ID" value="GAA4025959.1"/>
    <property type="molecule type" value="Genomic_DNA"/>
</dbReference>
<feature type="compositionally biased region" description="Basic and acidic residues" evidence="1">
    <location>
        <begin position="14"/>
        <end position="25"/>
    </location>
</feature>
<feature type="domain" description="DUF155" evidence="2">
    <location>
        <begin position="81"/>
        <end position="248"/>
    </location>
</feature>
<organism evidence="3 4">
    <name type="scientific">Actimicrobium antarcticum</name>
    <dbReference type="NCBI Taxonomy" id="1051899"/>
    <lineage>
        <taxon>Bacteria</taxon>
        <taxon>Pseudomonadati</taxon>
        <taxon>Pseudomonadota</taxon>
        <taxon>Betaproteobacteria</taxon>
        <taxon>Burkholderiales</taxon>
        <taxon>Oxalobacteraceae</taxon>
        <taxon>Actimicrobium</taxon>
    </lineage>
</organism>
<accession>A0ABP7TGV2</accession>
<dbReference type="InterPro" id="IPR003734">
    <property type="entry name" value="DUF155"/>
</dbReference>
<dbReference type="RefSeq" id="WP_344763640.1">
    <property type="nucleotide sequence ID" value="NZ_BAAAZE010000008.1"/>
</dbReference>
<evidence type="ECO:0000313" key="3">
    <source>
        <dbReference type="EMBL" id="GAA4025959.1"/>
    </source>
</evidence>
<name>A0ABP7TGV2_9BURK</name>
<sequence>MNRPPPTIRKPRPRSPDNKASDDATVKGLRQRVAKLLISADQFQASALIVAERIDIRTTGQLPIIGQSPWMTRLPGGGVAAIFRYGAVALFAEEPGDREWLLSGLQENMSGAGDVRTEETVWVTIDALADEGPYGSKVRIRSADLERLQLLAEALSKAAMLSFQERRAATDFDRIEPLAQDLADDGKFSVKSSELLKAVGSMLLSEHRLTGRAEVMDRPDVLWDNPHLNGLYARLEGDYELRERAVALERKLATLSRTADTLVETVRYQSSHRVEWYIVLLIMIELVVALWERLAH</sequence>
<protein>
    <recommendedName>
        <fullName evidence="2">DUF155 domain-containing protein</fullName>
    </recommendedName>
</protein>
<gene>
    <name evidence="3" type="ORF">GCM10022212_24900</name>
</gene>
<reference evidence="4" key="1">
    <citation type="journal article" date="2019" name="Int. J. Syst. Evol. Microbiol.">
        <title>The Global Catalogue of Microorganisms (GCM) 10K type strain sequencing project: providing services to taxonomists for standard genome sequencing and annotation.</title>
        <authorList>
            <consortium name="The Broad Institute Genomics Platform"/>
            <consortium name="The Broad Institute Genome Sequencing Center for Infectious Disease"/>
            <person name="Wu L."/>
            <person name="Ma J."/>
        </authorList>
    </citation>
    <scope>NUCLEOTIDE SEQUENCE [LARGE SCALE GENOMIC DNA]</scope>
    <source>
        <strain evidence="4">JCM 16673</strain>
    </source>
</reference>
<keyword evidence="4" id="KW-1185">Reference proteome</keyword>
<dbReference type="Pfam" id="PF02582">
    <property type="entry name" value="DUF155"/>
    <property type="match status" value="1"/>
</dbReference>
<dbReference type="Proteomes" id="UP001501353">
    <property type="component" value="Unassembled WGS sequence"/>
</dbReference>
<comment type="caution">
    <text evidence="3">The sequence shown here is derived from an EMBL/GenBank/DDBJ whole genome shotgun (WGS) entry which is preliminary data.</text>
</comment>